<dbReference type="Proteomes" id="UP001317822">
    <property type="component" value="Chromosome"/>
</dbReference>
<dbReference type="RefSeq" id="WP_281781848.1">
    <property type="nucleotide sequence ID" value="NZ_AP027041.1"/>
</dbReference>
<dbReference type="InterPro" id="IPR038673">
    <property type="entry name" value="OprB_sf"/>
</dbReference>
<evidence type="ECO:0000256" key="1">
    <source>
        <dbReference type="ARBA" id="ARBA00008769"/>
    </source>
</evidence>
<protein>
    <submittedName>
        <fullName evidence="3">Carbohydrate porin</fullName>
    </submittedName>
</protein>
<proteinExistence type="inferred from homology"/>
<gene>
    <name evidence="3" type="ORF">LA521A_16660</name>
</gene>
<reference evidence="3 4" key="1">
    <citation type="journal article" date="2023" name="Int. J. Syst. Evol. Microbiol.">
        <title>Physiological and genomic analyses of cobalamin (vitamin B12)-auxotrophy of Lysobacter auxotrophicus sp. nov., a methionine-auxotrophic chitinolytic bacterium isolated from chitin-treated soil.</title>
        <authorList>
            <person name="Saito A."/>
            <person name="Dohra H."/>
            <person name="Hamada M."/>
            <person name="Moriuchi R."/>
            <person name="Kotsuchibashi Y."/>
            <person name="Mori K."/>
        </authorList>
    </citation>
    <scope>NUCLEOTIDE SEQUENCE [LARGE SCALE GENOMIC DNA]</scope>
    <source>
        <strain evidence="3 4">5-21a</strain>
    </source>
</reference>
<evidence type="ECO:0000313" key="4">
    <source>
        <dbReference type="Proteomes" id="UP001317822"/>
    </source>
</evidence>
<evidence type="ECO:0000256" key="2">
    <source>
        <dbReference type="RuleBase" id="RU363072"/>
    </source>
</evidence>
<sequence length="423" mass="46566">MRHRSACAALLMLACAPAFGEVQPADDDAPYPPLMQGTLSAEGDLEASDAEATRSPFPRDSVLEPWFAWKQQLQARTGFSFGGSYGVLYQNYSDSLVGQHDATGAKFTLNLSYDLFRAGTPEALTFAMAIEDRRPIFGSDLPPLFAGFAAGSIVPTAATWGEFDLGVTQAYIRQNLFGNKFQYTIGKIFAPNFVNAYPFFDDNRQFLSQQFSTSPTIQSPLRGFGMVAAYYPTDSGLYLQAGMYTARSDDTGSTIDDFFNTSEHFYHFDIGWTQRSRAGLPIEARGPTDPDNFHITSWYRDAQEDGTPRSYGIAFNANWMVAAQTMVFFRGGVSEDWAAEKSLSAGVGWRPGGSPANLVGIGAGWTEPAASFLRSQYTIEVFYRFHVTRNFAITPDVLAILDPSTNPNESVLWVASLRGRVTF</sequence>
<name>A0ABN6UJL0_9GAMM</name>
<dbReference type="PROSITE" id="PS51257">
    <property type="entry name" value="PROKAR_LIPOPROTEIN"/>
    <property type="match status" value="1"/>
</dbReference>
<keyword evidence="4" id="KW-1185">Reference proteome</keyword>
<organism evidence="3 4">
    <name type="scientific">Lysobacter auxotrophicus</name>
    <dbReference type="NCBI Taxonomy" id="2992573"/>
    <lineage>
        <taxon>Bacteria</taxon>
        <taxon>Pseudomonadati</taxon>
        <taxon>Pseudomonadota</taxon>
        <taxon>Gammaproteobacteria</taxon>
        <taxon>Lysobacterales</taxon>
        <taxon>Lysobacteraceae</taxon>
        <taxon>Lysobacter</taxon>
    </lineage>
</organism>
<keyword evidence="2" id="KW-0732">Signal</keyword>
<feature type="chain" id="PRO_5044982362" evidence="2">
    <location>
        <begin position="21"/>
        <end position="423"/>
    </location>
</feature>
<accession>A0ABN6UJL0</accession>
<dbReference type="Gene3D" id="2.40.160.180">
    <property type="entry name" value="Carbohydrate-selective porin OprB"/>
    <property type="match status" value="1"/>
</dbReference>
<dbReference type="EMBL" id="AP027041">
    <property type="protein sequence ID" value="BDU16465.1"/>
    <property type="molecule type" value="Genomic_DNA"/>
</dbReference>
<dbReference type="InterPro" id="IPR007049">
    <property type="entry name" value="Carb-sel_porin_OprB"/>
</dbReference>
<comment type="similarity">
    <text evidence="1 2">Belongs to the OprB family.</text>
</comment>
<dbReference type="Pfam" id="PF04966">
    <property type="entry name" value="OprB"/>
    <property type="match status" value="1"/>
</dbReference>
<feature type="signal peptide" evidence="2">
    <location>
        <begin position="1"/>
        <end position="20"/>
    </location>
</feature>
<evidence type="ECO:0000313" key="3">
    <source>
        <dbReference type="EMBL" id="BDU16465.1"/>
    </source>
</evidence>